<dbReference type="SUPFAM" id="SSF52047">
    <property type="entry name" value="RNI-like"/>
    <property type="match status" value="1"/>
</dbReference>
<dbReference type="GO" id="GO:0019005">
    <property type="term" value="C:SCF ubiquitin ligase complex"/>
    <property type="evidence" value="ECO:0007669"/>
    <property type="project" value="TreeGrafter"/>
</dbReference>
<dbReference type="Gene3D" id="3.80.10.10">
    <property type="entry name" value="Ribonuclease Inhibitor"/>
    <property type="match status" value="1"/>
</dbReference>
<dbReference type="InterPro" id="IPR057207">
    <property type="entry name" value="FBXL15_LRR"/>
</dbReference>
<evidence type="ECO:0000313" key="2">
    <source>
        <dbReference type="EMBL" id="PKC17884.1"/>
    </source>
</evidence>
<dbReference type="VEuPathDB" id="FungiDB:FUN_000882"/>
<accession>A0A2N0QFM7</accession>
<dbReference type="InterPro" id="IPR032675">
    <property type="entry name" value="LRR_dom_sf"/>
</dbReference>
<dbReference type="SMART" id="SM00367">
    <property type="entry name" value="LRR_CC"/>
    <property type="match status" value="4"/>
</dbReference>
<dbReference type="VEuPathDB" id="FungiDB:RhiirA1_453341"/>
<proteinExistence type="predicted"/>
<dbReference type="GO" id="GO:0031146">
    <property type="term" value="P:SCF-dependent proteasomal ubiquitin-dependent protein catabolic process"/>
    <property type="evidence" value="ECO:0007669"/>
    <property type="project" value="TreeGrafter"/>
</dbReference>
<sequence>MALALPEILNKILNVLAKDNTLYPTFLVSKLGSCAPVQFYEILQYLVIAHHSNLLNEIIEKIVQKFSKYNSSRFSRFGGNIGWAEKSLCEIAHGSCNKLKHLGISGYQNLITDSIIHNIAESYLILQSLDISDCNRLTDTAIYTITGLYPNLRSLKLKHCDGISDTAIRKIAQHHYLEYLKLCTVKEISNSSISKIATCSSIVYLYLGHAEFVFNTTLKAVAEHLNSVEYLGLKNCYRVSQKIVNKIFPDLKIGGYYTLPI</sequence>
<organism evidence="2 3">
    <name type="scientific">Rhizophagus irregularis</name>
    <dbReference type="NCBI Taxonomy" id="588596"/>
    <lineage>
        <taxon>Eukaryota</taxon>
        <taxon>Fungi</taxon>
        <taxon>Fungi incertae sedis</taxon>
        <taxon>Mucoromycota</taxon>
        <taxon>Glomeromycotina</taxon>
        <taxon>Glomeromycetes</taxon>
        <taxon>Glomerales</taxon>
        <taxon>Glomeraceae</taxon>
        <taxon>Rhizophagus</taxon>
    </lineage>
</organism>
<dbReference type="PANTHER" id="PTHR13318">
    <property type="entry name" value="PARTNER OF PAIRED, ISOFORM B-RELATED"/>
    <property type="match status" value="1"/>
</dbReference>
<reference evidence="2 3" key="2">
    <citation type="submission" date="2017-09" db="EMBL/GenBank/DDBJ databases">
        <title>Extensive intraspecific genome diversity in a model arbuscular mycorrhizal fungus.</title>
        <authorList>
            <person name="Chen E.C."/>
            <person name="Morin E."/>
            <person name="Beaudet D."/>
            <person name="Noel J."/>
            <person name="Ndikumana S."/>
            <person name="Charron P."/>
            <person name="St-Onge C."/>
            <person name="Giorgi J."/>
            <person name="Grigoriev I.V."/>
            <person name="Roux C."/>
            <person name="Martin F.M."/>
            <person name="Corradi N."/>
        </authorList>
    </citation>
    <scope>NUCLEOTIDE SEQUENCE [LARGE SCALE GENOMIC DNA]</scope>
    <source>
        <strain evidence="2 3">A5</strain>
    </source>
</reference>
<gene>
    <name evidence="2" type="ORF">RhiirA5_405345</name>
</gene>
<protein>
    <submittedName>
        <fullName evidence="2">RNI-like protein</fullName>
    </submittedName>
</protein>
<dbReference type="InterPro" id="IPR006553">
    <property type="entry name" value="Leu-rich_rpt_Cys-con_subtyp"/>
</dbReference>
<dbReference type="AlphaFoldDB" id="A0A2N0QFM7"/>
<reference evidence="2 3" key="1">
    <citation type="submission" date="2016-04" db="EMBL/GenBank/DDBJ databases">
        <title>Genome analyses suggest a sexual origin of heterokaryosis in a supposedly ancient asexual fungus.</title>
        <authorList>
            <person name="Ropars J."/>
            <person name="Sedzielewska K."/>
            <person name="Noel J."/>
            <person name="Charron P."/>
            <person name="Farinelli L."/>
            <person name="Marton T."/>
            <person name="Kruger M."/>
            <person name="Pelin A."/>
            <person name="Brachmann A."/>
            <person name="Corradi N."/>
        </authorList>
    </citation>
    <scope>NUCLEOTIDE SEQUENCE [LARGE SCALE GENOMIC DNA]</scope>
    <source>
        <strain evidence="2 3">A5</strain>
    </source>
</reference>
<evidence type="ECO:0000259" key="1">
    <source>
        <dbReference type="Pfam" id="PF25372"/>
    </source>
</evidence>
<dbReference type="Pfam" id="PF25372">
    <property type="entry name" value="DUF7885"/>
    <property type="match status" value="1"/>
</dbReference>
<dbReference type="VEuPathDB" id="FungiDB:RhiirFUN_018272"/>
<name>A0A2N0QFM7_9GLOM</name>
<comment type="caution">
    <text evidence="2">The sequence shown here is derived from an EMBL/GenBank/DDBJ whole genome shotgun (WGS) entry which is preliminary data.</text>
</comment>
<evidence type="ECO:0000313" key="3">
    <source>
        <dbReference type="Proteomes" id="UP000232722"/>
    </source>
</evidence>
<feature type="domain" description="F-box/LRR-repeat protein 15-like leucin rich repeat" evidence="1">
    <location>
        <begin position="95"/>
        <end position="248"/>
    </location>
</feature>
<dbReference type="EMBL" id="LLXJ01000003">
    <property type="protein sequence ID" value="PKC17884.1"/>
    <property type="molecule type" value="Genomic_DNA"/>
</dbReference>
<dbReference type="Proteomes" id="UP000232722">
    <property type="component" value="Unassembled WGS sequence"/>
</dbReference>